<gene>
    <name evidence="8" type="ORF">GALL_97650</name>
</gene>
<evidence type="ECO:0000256" key="1">
    <source>
        <dbReference type="ARBA" id="ARBA00022491"/>
    </source>
</evidence>
<feature type="compositionally biased region" description="Basic and acidic residues" evidence="6">
    <location>
        <begin position="148"/>
        <end position="160"/>
    </location>
</feature>
<dbReference type="SUPFAM" id="SSF55729">
    <property type="entry name" value="Acyl-CoA N-acyltransferases (Nat)"/>
    <property type="match status" value="1"/>
</dbReference>
<evidence type="ECO:0000256" key="3">
    <source>
        <dbReference type="ARBA" id="ARBA00022679"/>
    </source>
</evidence>
<sequence length="226" mass="23497">MNLRPPTPLAPQHKLGGFSCGEPVLDDWLARRAFANQLSGASRIFVSTDGDDEVMGYYALAVGVVAHRDATRSIRHNMPEPVPVLVLARLAVDTRAQGTQLGAALLQDAVKRAVAVSLHAGVRALPVHALNERAPVLRALRLPRLAGRPEDADAAPDAHPRLSGGISRGATSPPTPAPAARAARRCAAGRRTPGARRSGAPAPAPAPASAPRRRSAALAARSRPGA</sequence>
<dbReference type="PANTHER" id="PTHR36449">
    <property type="entry name" value="ACETYLTRANSFERASE-RELATED"/>
    <property type="match status" value="1"/>
</dbReference>
<keyword evidence="1" id="KW-0678">Repressor</keyword>
<keyword evidence="2" id="KW-1277">Toxin-antitoxin system</keyword>
<organism evidence="8">
    <name type="scientific">mine drainage metagenome</name>
    <dbReference type="NCBI Taxonomy" id="410659"/>
    <lineage>
        <taxon>unclassified sequences</taxon>
        <taxon>metagenomes</taxon>
        <taxon>ecological metagenomes</taxon>
    </lineage>
</organism>
<keyword evidence="4" id="KW-0012">Acyltransferase</keyword>
<dbReference type="Gene3D" id="3.40.630.30">
    <property type="match status" value="1"/>
</dbReference>
<evidence type="ECO:0000256" key="5">
    <source>
        <dbReference type="ARBA" id="ARBA00049880"/>
    </source>
</evidence>
<proteinExistence type="predicted"/>
<dbReference type="Pfam" id="PF00583">
    <property type="entry name" value="Acetyltransf_1"/>
    <property type="match status" value="1"/>
</dbReference>
<evidence type="ECO:0000256" key="4">
    <source>
        <dbReference type="ARBA" id="ARBA00023315"/>
    </source>
</evidence>
<dbReference type="InterPro" id="IPR000182">
    <property type="entry name" value="GNAT_dom"/>
</dbReference>
<accession>A0A1J5T6Z1</accession>
<name>A0A1J5T6Z1_9ZZZZ</name>
<evidence type="ECO:0000256" key="6">
    <source>
        <dbReference type="SAM" id="MobiDB-lite"/>
    </source>
</evidence>
<dbReference type="InterPro" id="IPR016181">
    <property type="entry name" value="Acyl_CoA_acyltransferase"/>
</dbReference>
<feature type="region of interest" description="Disordered" evidence="6">
    <location>
        <begin position="148"/>
        <end position="226"/>
    </location>
</feature>
<reference evidence="8" key="1">
    <citation type="submission" date="2016-10" db="EMBL/GenBank/DDBJ databases">
        <title>Sequence of Gallionella enrichment culture.</title>
        <authorList>
            <person name="Poehlein A."/>
            <person name="Muehling M."/>
            <person name="Daniel R."/>
        </authorList>
    </citation>
    <scope>NUCLEOTIDE SEQUENCE</scope>
</reference>
<evidence type="ECO:0000313" key="8">
    <source>
        <dbReference type="EMBL" id="OIR07902.1"/>
    </source>
</evidence>
<protein>
    <recommendedName>
        <fullName evidence="7">N-acetyltransferase domain-containing protein</fullName>
    </recommendedName>
</protein>
<keyword evidence="3" id="KW-0808">Transferase</keyword>
<feature type="compositionally biased region" description="Low complexity" evidence="6">
    <location>
        <begin position="168"/>
        <end position="181"/>
    </location>
</feature>
<dbReference type="PANTHER" id="PTHR36449:SF1">
    <property type="entry name" value="ACETYLTRANSFERASE"/>
    <property type="match status" value="1"/>
</dbReference>
<feature type="domain" description="N-acetyltransferase" evidence="7">
    <location>
        <begin position="37"/>
        <end position="134"/>
    </location>
</feature>
<evidence type="ECO:0000259" key="7">
    <source>
        <dbReference type="Pfam" id="PF00583"/>
    </source>
</evidence>
<dbReference type="AlphaFoldDB" id="A0A1J5T6Z1"/>
<comment type="catalytic activity">
    <reaction evidence="5">
        <text>glycyl-tRNA(Gly) + acetyl-CoA = N-acetylglycyl-tRNA(Gly) + CoA + H(+)</text>
        <dbReference type="Rhea" id="RHEA:81867"/>
        <dbReference type="Rhea" id="RHEA-COMP:9683"/>
        <dbReference type="Rhea" id="RHEA-COMP:19766"/>
        <dbReference type="ChEBI" id="CHEBI:15378"/>
        <dbReference type="ChEBI" id="CHEBI:57287"/>
        <dbReference type="ChEBI" id="CHEBI:57288"/>
        <dbReference type="ChEBI" id="CHEBI:78522"/>
        <dbReference type="ChEBI" id="CHEBI:232036"/>
    </reaction>
</comment>
<feature type="compositionally biased region" description="Low complexity" evidence="6">
    <location>
        <begin position="216"/>
        <end position="226"/>
    </location>
</feature>
<dbReference type="GO" id="GO:0016747">
    <property type="term" value="F:acyltransferase activity, transferring groups other than amino-acyl groups"/>
    <property type="evidence" value="ECO:0007669"/>
    <property type="project" value="InterPro"/>
</dbReference>
<comment type="caution">
    <text evidence="8">The sequence shown here is derived from an EMBL/GenBank/DDBJ whole genome shotgun (WGS) entry which is preliminary data.</text>
</comment>
<evidence type="ECO:0000256" key="2">
    <source>
        <dbReference type="ARBA" id="ARBA00022649"/>
    </source>
</evidence>
<feature type="compositionally biased region" description="Low complexity" evidence="6">
    <location>
        <begin position="189"/>
        <end position="201"/>
    </location>
</feature>
<dbReference type="EMBL" id="MLJW01000034">
    <property type="protein sequence ID" value="OIR07902.1"/>
    <property type="molecule type" value="Genomic_DNA"/>
</dbReference>